<gene>
    <name evidence="1" type="ORF">GCM10009111_08460</name>
</gene>
<accession>A0ABN1L4A9</accession>
<proteinExistence type="predicted"/>
<sequence length="431" mass="48729">MANSGQYSLKEVFTPAKPARVSFINRNKINRRVVRALETPGIQIIVYGHTGSGKTTLLENKLYEVYEKHIRTNCMVGSTFEQIVLDAFEQLAEFYVDEVTNNKKNQISGSLQANYLAIKASLGVNIEQAQGVKQKRLLPPQLSPQNLGRLMGAAGYCWVLEDFHKVDDNEKIKLSQLMKVFMDMSDQYEDLKIIALGAVNSARDIVKSDAEMRRRLSEINVPLMQDSEIRAILAKGEDSLNIIFGADLKEKIAHYCNGLPAIAHKIAYLMCDGANIKKTLNKSQCYEFTESDLVLAVDEYIADESDTIKRVFDNALTHNKGENAIRSLFYAGQEGGNIDELFGYCKAFRIRIQKNHLEATLNELSLPKFGEVIKFDEDSHFYSFSDPFFRSFALAFFGEKDEANINKKLTPLQKQQIYQKAINKMNQVISA</sequence>
<protein>
    <recommendedName>
        <fullName evidence="3">ATP-binding protein</fullName>
    </recommendedName>
</protein>
<name>A0ABN1L4A9_9GAMM</name>
<evidence type="ECO:0000313" key="1">
    <source>
        <dbReference type="EMBL" id="GAA0813298.1"/>
    </source>
</evidence>
<keyword evidence="2" id="KW-1185">Reference proteome</keyword>
<dbReference type="RefSeq" id="WP_215980367.1">
    <property type="nucleotide sequence ID" value="NZ_BAAAFA010000002.1"/>
</dbReference>
<reference evidence="1 2" key="1">
    <citation type="journal article" date="2019" name="Int. J. Syst. Evol. Microbiol.">
        <title>The Global Catalogue of Microorganisms (GCM) 10K type strain sequencing project: providing services to taxonomists for standard genome sequencing and annotation.</title>
        <authorList>
            <consortium name="The Broad Institute Genomics Platform"/>
            <consortium name="The Broad Institute Genome Sequencing Center for Infectious Disease"/>
            <person name="Wu L."/>
            <person name="Ma J."/>
        </authorList>
    </citation>
    <scope>NUCLEOTIDE SEQUENCE [LARGE SCALE GENOMIC DNA]</scope>
    <source>
        <strain evidence="1 2">JCM 15608</strain>
    </source>
</reference>
<comment type="caution">
    <text evidence="1">The sequence shown here is derived from an EMBL/GenBank/DDBJ whole genome shotgun (WGS) entry which is preliminary data.</text>
</comment>
<dbReference type="Proteomes" id="UP001500021">
    <property type="component" value="Unassembled WGS sequence"/>
</dbReference>
<organism evidence="1 2">
    <name type="scientific">Colwellia asteriadis</name>
    <dbReference type="NCBI Taxonomy" id="517723"/>
    <lineage>
        <taxon>Bacteria</taxon>
        <taxon>Pseudomonadati</taxon>
        <taxon>Pseudomonadota</taxon>
        <taxon>Gammaproteobacteria</taxon>
        <taxon>Alteromonadales</taxon>
        <taxon>Colwelliaceae</taxon>
        <taxon>Colwellia</taxon>
    </lineage>
</organism>
<evidence type="ECO:0000313" key="2">
    <source>
        <dbReference type="Proteomes" id="UP001500021"/>
    </source>
</evidence>
<evidence type="ECO:0008006" key="3">
    <source>
        <dbReference type="Google" id="ProtNLM"/>
    </source>
</evidence>
<dbReference type="EMBL" id="BAAAFA010000002">
    <property type="protein sequence ID" value="GAA0813298.1"/>
    <property type="molecule type" value="Genomic_DNA"/>
</dbReference>